<sequence>MSTSPRDTCSSTMRWSCRLLEWVTNTSR</sequence>
<evidence type="ECO:0000313" key="1">
    <source>
        <dbReference type="EMBL" id="MBX02344.1"/>
    </source>
</evidence>
<accession>A0A2P2K9C6</accession>
<proteinExistence type="predicted"/>
<protein>
    <submittedName>
        <fullName evidence="1">Uncharacterized protein</fullName>
    </submittedName>
</protein>
<reference evidence="1" key="1">
    <citation type="submission" date="2018-02" db="EMBL/GenBank/DDBJ databases">
        <title>Rhizophora mucronata_Transcriptome.</title>
        <authorList>
            <person name="Meera S.P."/>
            <person name="Sreeshan A."/>
            <person name="Augustine A."/>
        </authorList>
    </citation>
    <scope>NUCLEOTIDE SEQUENCE</scope>
    <source>
        <tissue evidence="1">Leaf</tissue>
    </source>
</reference>
<dbReference type="AlphaFoldDB" id="A0A2P2K9C6"/>
<dbReference type="EMBL" id="GGEC01021860">
    <property type="protein sequence ID" value="MBX02344.1"/>
    <property type="molecule type" value="Transcribed_RNA"/>
</dbReference>
<name>A0A2P2K9C6_RHIMU</name>
<organism evidence="1">
    <name type="scientific">Rhizophora mucronata</name>
    <name type="common">Asiatic mangrove</name>
    <dbReference type="NCBI Taxonomy" id="61149"/>
    <lineage>
        <taxon>Eukaryota</taxon>
        <taxon>Viridiplantae</taxon>
        <taxon>Streptophyta</taxon>
        <taxon>Embryophyta</taxon>
        <taxon>Tracheophyta</taxon>
        <taxon>Spermatophyta</taxon>
        <taxon>Magnoliopsida</taxon>
        <taxon>eudicotyledons</taxon>
        <taxon>Gunneridae</taxon>
        <taxon>Pentapetalae</taxon>
        <taxon>rosids</taxon>
        <taxon>fabids</taxon>
        <taxon>Malpighiales</taxon>
        <taxon>Rhizophoraceae</taxon>
        <taxon>Rhizophora</taxon>
    </lineage>
</organism>